<accession>A0A0L9UZ76</accession>
<gene>
    <name evidence="2" type="ORF">LR48_Vigan07g186900</name>
</gene>
<organism evidence="2 3">
    <name type="scientific">Phaseolus angularis</name>
    <name type="common">Azuki bean</name>
    <name type="synonym">Vigna angularis</name>
    <dbReference type="NCBI Taxonomy" id="3914"/>
    <lineage>
        <taxon>Eukaryota</taxon>
        <taxon>Viridiplantae</taxon>
        <taxon>Streptophyta</taxon>
        <taxon>Embryophyta</taxon>
        <taxon>Tracheophyta</taxon>
        <taxon>Spermatophyta</taxon>
        <taxon>Magnoliopsida</taxon>
        <taxon>eudicotyledons</taxon>
        <taxon>Gunneridae</taxon>
        <taxon>Pentapetalae</taxon>
        <taxon>rosids</taxon>
        <taxon>fabids</taxon>
        <taxon>Fabales</taxon>
        <taxon>Fabaceae</taxon>
        <taxon>Papilionoideae</taxon>
        <taxon>50 kb inversion clade</taxon>
        <taxon>NPAAA clade</taxon>
        <taxon>indigoferoid/millettioid clade</taxon>
        <taxon>Phaseoleae</taxon>
        <taxon>Vigna</taxon>
    </lineage>
</organism>
<keyword evidence="1" id="KW-0472">Membrane</keyword>
<dbReference type="EMBL" id="CM003377">
    <property type="protein sequence ID" value="KOM48165.1"/>
    <property type="molecule type" value="Genomic_DNA"/>
</dbReference>
<evidence type="ECO:0000313" key="3">
    <source>
        <dbReference type="Proteomes" id="UP000053144"/>
    </source>
</evidence>
<proteinExistence type="predicted"/>
<dbReference type="Proteomes" id="UP000053144">
    <property type="component" value="Chromosome 7"/>
</dbReference>
<name>A0A0L9UZ76_PHAAN</name>
<dbReference type="AlphaFoldDB" id="A0A0L9UZ76"/>
<reference evidence="3" key="1">
    <citation type="journal article" date="2015" name="Proc. Natl. Acad. Sci. U.S.A.">
        <title>Genome sequencing of adzuki bean (Vigna angularis) provides insight into high starch and low fat accumulation and domestication.</title>
        <authorList>
            <person name="Yang K."/>
            <person name="Tian Z."/>
            <person name="Chen C."/>
            <person name="Luo L."/>
            <person name="Zhao B."/>
            <person name="Wang Z."/>
            <person name="Yu L."/>
            <person name="Li Y."/>
            <person name="Sun Y."/>
            <person name="Li W."/>
            <person name="Chen Y."/>
            <person name="Li Y."/>
            <person name="Zhang Y."/>
            <person name="Ai D."/>
            <person name="Zhao J."/>
            <person name="Shang C."/>
            <person name="Ma Y."/>
            <person name="Wu B."/>
            <person name="Wang M."/>
            <person name="Gao L."/>
            <person name="Sun D."/>
            <person name="Zhang P."/>
            <person name="Guo F."/>
            <person name="Wang W."/>
            <person name="Li Y."/>
            <person name="Wang J."/>
            <person name="Varshney R.K."/>
            <person name="Wang J."/>
            <person name="Ling H.Q."/>
            <person name="Wan P."/>
        </authorList>
    </citation>
    <scope>NUCLEOTIDE SEQUENCE</scope>
    <source>
        <strain evidence="3">cv. Jingnong 6</strain>
    </source>
</reference>
<sequence length="257" mass="29351">MGAQISQGILAGQHGARFDIEELDRKQGCPTRSKEPWLELLFFFLALVSSFLSRAFFFSAGASLLPLVLRPRSPRCRLSCCFSSPLRHVLSPPSSLLLSRFSRCVKGRAATIRPPPVPPLSLAKFHGRSTRRLLEIKELTIWLTVVMVKHHDLAMGIENFLIDFVILVYRFLQMEVLGGALEKKLVFVVFTMVWKFLMMDEEDGGSQIGWQGDSREGRRWSTVVFWVVRCEKDEPATVDHGGAWSCWRRVEWKIIQT</sequence>
<feature type="transmembrane region" description="Helical" evidence="1">
    <location>
        <begin position="40"/>
        <end position="69"/>
    </location>
</feature>
<dbReference type="Gramene" id="KOM48165">
    <property type="protein sequence ID" value="KOM48165"/>
    <property type="gene ID" value="LR48_Vigan07g186900"/>
</dbReference>
<protein>
    <submittedName>
        <fullName evidence="2">Uncharacterized protein</fullName>
    </submittedName>
</protein>
<evidence type="ECO:0000313" key="2">
    <source>
        <dbReference type="EMBL" id="KOM48165.1"/>
    </source>
</evidence>
<evidence type="ECO:0000256" key="1">
    <source>
        <dbReference type="SAM" id="Phobius"/>
    </source>
</evidence>
<keyword evidence="1" id="KW-1133">Transmembrane helix</keyword>
<keyword evidence="1" id="KW-0812">Transmembrane</keyword>